<dbReference type="InterPro" id="IPR001126">
    <property type="entry name" value="UmuC"/>
</dbReference>
<dbReference type="PANTHER" id="PTHR11076">
    <property type="entry name" value="DNA REPAIR POLYMERASE UMUC / TRANSFERASE FAMILY MEMBER"/>
    <property type="match status" value="1"/>
</dbReference>
<dbReference type="Gene3D" id="3.30.1490.100">
    <property type="entry name" value="DNA polymerase, Y-family, little finger domain"/>
    <property type="match status" value="1"/>
</dbReference>
<dbReference type="InterPro" id="IPR043128">
    <property type="entry name" value="Rev_trsase/Diguanyl_cyclase"/>
</dbReference>
<name>A0A1F4WKU9_UNCKA</name>
<dbReference type="GO" id="GO:0003887">
    <property type="term" value="F:DNA-directed DNA polymerase activity"/>
    <property type="evidence" value="ECO:0007669"/>
    <property type="project" value="TreeGrafter"/>
</dbReference>
<gene>
    <name evidence="3" type="ORF">A2415_03555</name>
</gene>
<sequence length="331" mass="38432">PSDPNKYRQVHLAFRKILADYTHDFYPKSIDEFVLHFKNYHTFDYGLKNVGREIKKRIRSEIGDYLTVSIGIAPNRFLAKTASNLKKPNGLEEINKKNFLDVYAHLNLTDLHGINLKNEARLRSAHIHSVIDLYYATPQKLKIAFQSVLADYWHTRLRGYEIDNLEFTRKSFGNSYSLPHSTGTKEEIFPILQKLVEKTGLRLRSNGYKTTGVHLALRYRDHTFWHKGKSFKKSLFGSLEIYREMIKLLHEAPLKPVHTIHETCFGLVSNKETQLELFEDVIQKENLVDYLDQINSRWGNFVITPARMLLAKNKVPERIAFGGIGELLSNE</sequence>
<dbReference type="GO" id="GO:0005829">
    <property type="term" value="C:cytosol"/>
    <property type="evidence" value="ECO:0007669"/>
    <property type="project" value="TreeGrafter"/>
</dbReference>
<reference evidence="3 4" key="1">
    <citation type="journal article" date="2016" name="Nat. Commun.">
        <title>Thousands of microbial genomes shed light on interconnected biogeochemical processes in an aquifer system.</title>
        <authorList>
            <person name="Anantharaman K."/>
            <person name="Brown C.T."/>
            <person name="Hug L.A."/>
            <person name="Sharon I."/>
            <person name="Castelle C.J."/>
            <person name="Probst A.J."/>
            <person name="Thomas B.C."/>
            <person name="Singh A."/>
            <person name="Wilkins M.J."/>
            <person name="Karaoz U."/>
            <person name="Brodie E.L."/>
            <person name="Williams K.H."/>
            <person name="Hubbard S.S."/>
            <person name="Banfield J.F."/>
        </authorList>
    </citation>
    <scope>NUCLEOTIDE SEQUENCE [LARGE SCALE GENOMIC DNA]</scope>
</reference>
<dbReference type="GO" id="GO:0006281">
    <property type="term" value="P:DNA repair"/>
    <property type="evidence" value="ECO:0007669"/>
    <property type="project" value="InterPro"/>
</dbReference>
<dbReference type="GO" id="GO:0009432">
    <property type="term" value="P:SOS response"/>
    <property type="evidence" value="ECO:0007669"/>
    <property type="project" value="TreeGrafter"/>
</dbReference>
<organism evidence="3 4">
    <name type="scientific">candidate division WWE3 bacterium RIFOXYC1_FULL_39_7</name>
    <dbReference type="NCBI Taxonomy" id="1802643"/>
    <lineage>
        <taxon>Bacteria</taxon>
        <taxon>Katanobacteria</taxon>
    </lineage>
</organism>
<dbReference type="InterPro" id="IPR017961">
    <property type="entry name" value="DNA_pol_Y-fam_little_finger"/>
</dbReference>
<dbReference type="GO" id="GO:0003684">
    <property type="term" value="F:damaged DNA binding"/>
    <property type="evidence" value="ECO:0007669"/>
    <property type="project" value="InterPro"/>
</dbReference>
<dbReference type="InterPro" id="IPR043502">
    <property type="entry name" value="DNA/RNA_pol_sf"/>
</dbReference>
<dbReference type="Proteomes" id="UP000179113">
    <property type="component" value="Unassembled WGS sequence"/>
</dbReference>
<dbReference type="PANTHER" id="PTHR11076:SF33">
    <property type="entry name" value="DNA POLYMERASE KAPPA"/>
    <property type="match status" value="1"/>
</dbReference>
<feature type="domain" description="UmuC" evidence="2">
    <location>
        <begin position="1"/>
        <end position="115"/>
    </location>
</feature>
<dbReference type="PROSITE" id="PS50173">
    <property type="entry name" value="UMUC"/>
    <property type="match status" value="1"/>
</dbReference>
<dbReference type="EMBL" id="MEWA01000013">
    <property type="protein sequence ID" value="OGC69996.1"/>
    <property type="molecule type" value="Genomic_DNA"/>
</dbReference>
<dbReference type="SUPFAM" id="SSF56672">
    <property type="entry name" value="DNA/RNA polymerases"/>
    <property type="match status" value="1"/>
</dbReference>
<protein>
    <recommendedName>
        <fullName evidence="2">UmuC domain-containing protein</fullName>
    </recommendedName>
</protein>
<dbReference type="Pfam" id="PF00817">
    <property type="entry name" value="IMS"/>
    <property type="match status" value="1"/>
</dbReference>
<dbReference type="Gene3D" id="3.30.70.270">
    <property type="match status" value="1"/>
</dbReference>
<proteinExistence type="inferred from homology"/>
<evidence type="ECO:0000259" key="2">
    <source>
        <dbReference type="PROSITE" id="PS50173"/>
    </source>
</evidence>
<evidence type="ECO:0000256" key="1">
    <source>
        <dbReference type="ARBA" id="ARBA00010945"/>
    </source>
</evidence>
<feature type="non-terminal residue" evidence="3">
    <location>
        <position position="1"/>
    </location>
</feature>
<accession>A0A1F4WKU9</accession>
<dbReference type="Pfam" id="PF11799">
    <property type="entry name" value="IMS_C"/>
    <property type="match status" value="1"/>
</dbReference>
<evidence type="ECO:0000313" key="3">
    <source>
        <dbReference type="EMBL" id="OGC69996.1"/>
    </source>
</evidence>
<dbReference type="InterPro" id="IPR036775">
    <property type="entry name" value="DNA_pol_Y-fam_lit_finger_sf"/>
</dbReference>
<dbReference type="GO" id="GO:0042276">
    <property type="term" value="P:error-prone translesion synthesis"/>
    <property type="evidence" value="ECO:0007669"/>
    <property type="project" value="TreeGrafter"/>
</dbReference>
<dbReference type="SUPFAM" id="SSF100879">
    <property type="entry name" value="Lesion bypass DNA polymerase (Y-family), little finger domain"/>
    <property type="match status" value="1"/>
</dbReference>
<comment type="similarity">
    <text evidence="1">Belongs to the DNA polymerase type-Y family.</text>
</comment>
<dbReference type="AlphaFoldDB" id="A0A1F4WKU9"/>
<dbReference type="InterPro" id="IPR050116">
    <property type="entry name" value="DNA_polymerase-Y"/>
</dbReference>
<comment type="caution">
    <text evidence="3">The sequence shown here is derived from an EMBL/GenBank/DDBJ whole genome shotgun (WGS) entry which is preliminary data.</text>
</comment>
<evidence type="ECO:0000313" key="4">
    <source>
        <dbReference type="Proteomes" id="UP000179113"/>
    </source>
</evidence>